<evidence type="ECO:0000256" key="1">
    <source>
        <dbReference type="SAM" id="Phobius"/>
    </source>
</evidence>
<keyword evidence="1" id="KW-0812">Transmembrane</keyword>
<name>A0ABT1C7H1_9HYPH</name>
<sequence length="57" mass="6374">MANALDRTTFVGKTRAERIDLVSDANLFWLLWGFGLPALIAAGAYTAVRLHERSLKR</sequence>
<dbReference type="Proteomes" id="UP001205906">
    <property type="component" value="Unassembled WGS sequence"/>
</dbReference>
<dbReference type="RefSeq" id="WP_252819695.1">
    <property type="nucleotide sequence ID" value="NZ_JAMXQS010000006.1"/>
</dbReference>
<gene>
    <name evidence="2" type="ORF">NGM99_13410</name>
</gene>
<protein>
    <submittedName>
        <fullName evidence="2">Uncharacterized protein</fullName>
    </submittedName>
</protein>
<evidence type="ECO:0000313" key="3">
    <source>
        <dbReference type="Proteomes" id="UP001205906"/>
    </source>
</evidence>
<feature type="transmembrane region" description="Helical" evidence="1">
    <location>
        <begin position="27"/>
        <end position="48"/>
    </location>
</feature>
<accession>A0ABT1C7H1</accession>
<dbReference type="EMBL" id="JAMXQS010000006">
    <property type="protein sequence ID" value="MCO6050777.1"/>
    <property type="molecule type" value="Genomic_DNA"/>
</dbReference>
<proteinExistence type="predicted"/>
<keyword evidence="1" id="KW-1133">Transmembrane helix</keyword>
<keyword evidence="1" id="KW-0472">Membrane</keyword>
<comment type="caution">
    <text evidence="2">The sequence shown here is derived from an EMBL/GenBank/DDBJ whole genome shotgun (WGS) entry which is preliminary data.</text>
</comment>
<evidence type="ECO:0000313" key="2">
    <source>
        <dbReference type="EMBL" id="MCO6050777.1"/>
    </source>
</evidence>
<keyword evidence="3" id="KW-1185">Reference proteome</keyword>
<reference evidence="2 3" key="1">
    <citation type="submission" date="2022-06" db="EMBL/GenBank/DDBJ databases">
        <title>Mesorhizobium sp. strain RP14 Genome sequencing and assembly.</title>
        <authorList>
            <person name="Kim I."/>
        </authorList>
    </citation>
    <scope>NUCLEOTIDE SEQUENCE [LARGE SCALE GENOMIC DNA]</scope>
    <source>
        <strain evidence="3">RP14(2022)</strain>
    </source>
</reference>
<organism evidence="2 3">
    <name type="scientific">Mesorhizobium liriopis</name>
    <dbReference type="NCBI Taxonomy" id="2953882"/>
    <lineage>
        <taxon>Bacteria</taxon>
        <taxon>Pseudomonadati</taxon>
        <taxon>Pseudomonadota</taxon>
        <taxon>Alphaproteobacteria</taxon>
        <taxon>Hyphomicrobiales</taxon>
        <taxon>Phyllobacteriaceae</taxon>
        <taxon>Mesorhizobium</taxon>
    </lineage>
</organism>